<dbReference type="Pfam" id="PF14886">
    <property type="entry name" value="FAM183"/>
    <property type="match status" value="1"/>
</dbReference>
<keyword evidence="3" id="KW-0963">Cytoplasm</keyword>
<sequence>MQNYNLLVELYRKEKKFQKVYTTFRPNLKGSPVTNKFYARHEAYVNQGDPNSEYIELLAKAKSLGPKNKYSSPQTESQSLLFRYGWHEKSFIPRNEDILLFPHIEAPAIKLDLILKQNYKNEVPFSGTPFKF</sequence>
<dbReference type="GO" id="GO:0005856">
    <property type="term" value="C:cytoskeleton"/>
    <property type="evidence" value="ECO:0007669"/>
    <property type="project" value="UniProtKB-SubCell"/>
</dbReference>
<evidence type="ECO:0000256" key="4">
    <source>
        <dbReference type="ARBA" id="ARBA00023212"/>
    </source>
</evidence>
<keyword evidence="7" id="KW-1185">Reference proteome</keyword>
<dbReference type="OrthoDB" id="446290at2759"/>
<reference evidence="8" key="1">
    <citation type="submission" date="2025-08" db="UniProtKB">
        <authorList>
            <consortium name="RefSeq"/>
        </authorList>
    </citation>
    <scope>IDENTIFICATION</scope>
    <source>
        <tissue evidence="8">Whole body</tissue>
    </source>
</reference>
<protein>
    <submittedName>
        <fullName evidence="8">Uncharacterized protein LOC112683897 isoform X1</fullName>
    </submittedName>
</protein>
<comment type="similarity">
    <text evidence="6">Belongs to the CFAP144 family.</text>
</comment>
<dbReference type="Proteomes" id="UP000694846">
    <property type="component" value="Unplaced"/>
</dbReference>
<keyword evidence="4" id="KW-0206">Cytoskeleton</keyword>
<dbReference type="GO" id="GO:0005929">
    <property type="term" value="C:cilium"/>
    <property type="evidence" value="ECO:0007669"/>
    <property type="project" value="UniProtKB-SubCell"/>
</dbReference>
<name>A0A8B8FJU7_9HEMI</name>
<keyword evidence="5" id="KW-0966">Cell projection</keyword>
<comment type="subcellular location">
    <subcellularLocation>
        <location evidence="1">Cell projection</location>
        <location evidence="1">Cilium</location>
    </subcellularLocation>
    <subcellularLocation>
        <location evidence="2">Cytoplasm</location>
        <location evidence="2">Cytoskeleton</location>
    </subcellularLocation>
</comment>
<evidence type="ECO:0000256" key="2">
    <source>
        <dbReference type="ARBA" id="ARBA00004245"/>
    </source>
</evidence>
<evidence type="ECO:0000256" key="5">
    <source>
        <dbReference type="ARBA" id="ARBA00023273"/>
    </source>
</evidence>
<dbReference type="GeneID" id="112683897"/>
<evidence type="ECO:0000256" key="1">
    <source>
        <dbReference type="ARBA" id="ARBA00004138"/>
    </source>
</evidence>
<dbReference type="AlphaFoldDB" id="A0A8B8FJU7"/>
<gene>
    <name evidence="8" type="primary">LOC112683897</name>
</gene>
<evidence type="ECO:0000256" key="6">
    <source>
        <dbReference type="ARBA" id="ARBA00034777"/>
    </source>
</evidence>
<accession>A0A8B8FJU7</accession>
<evidence type="ECO:0000256" key="3">
    <source>
        <dbReference type="ARBA" id="ARBA00022490"/>
    </source>
</evidence>
<dbReference type="InterPro" id="IPR029214">
    <property type="entry name" value="CFAP144"/>
</dbReference>
<evidence type="ECO:0000313" key="8">
    <source>
        <dbReference type="RefSeq" id="XP_025410877.1"/>
    </source>
</evidence>
<organism evidence="7 8">
    <name type="scientific">Sipha flava</name>
    <name type="common">yellow sugarcane aphid</name>
    <dbReference type="NCBI Taxonomy" id="143950"/>
    <lineage>
        <taxon>Eukaryota</taxon>
        <taxon>Metazoa</taxon>
        <taxon>Ecdysozoa</taxon>
        <taxon>Arthropoda</taxon>
        <taxon>Hexapoda</taxon>
        <taxon>Insecta</taxon>
        <taxon>Pterygota</taxon>
        <taxon>Neoptera</taxon>
        <taxon>Paraneoptera</taxon>
        <taxon>Hemiptera</taxon>
        <taxon>Sternorrhyncha</taxon>
        <taxon>Aphidomorpha</taxon>
        <taxon>Aphidoidea</taxon>
        <taxon>Aphididae</taxon>
        <taxon>Sipha</taxon>
    </lineage>
</organism>
<dbReference type="RefSeq" id="XP_025410877.1">
    <property type="nucleotide sequence ID" value="XM_025555092.1"/>
</dbReference>
<evidence type="ECO:0000313" key="7">
    <source>
        <dbReference type="Proteomes" id="UP000694846"/>
    </source>
</evidence>
<proteinExistence type="inferred from homology"/>